<evidence type="ECO:0000259" key="2">
    <source>
        <dbReference type="Pfam" id="PF10145"/>
    </source>
</evidence>
<reference evidence="3 4" key="1">
    <citation type="submission" date="2019-03" db="EMBL/GenBank/DDBJ databases">
        <title>Deep-cultivation of Planctomycetes and their phenomic and genomic characterization uncovers novel biology.</title>
        <authorList>
            <person name="Wiegand S."/>
            <person name="Jogler M."/>
            <person name="Boedeker C."/>
            <person name="Pinto D."/>
            <person name="Vollmers J."/>
            <person name="Rivas-Marin E."/>
            <person name="Kohn T."/>
            <person name="Peeters S.H."/>
            <person name="Heuer A."/>
            <person name="Rast P."/>
            <person name="Oberbeckmann S."/>
            <person name="Bunk B."/>
            <person name="Jeske O."/>
            <person name="Meyerdierks A."/>
            <person name="Storesund J.E."/>
            <person name="Kallscheuer N."/>
            <person name="Luecker S."/>
            <person name="Lage O.M."/>
            <person name="Pohl T."/>
            <person name="Merkel B.J."/>
            <person name="Hornburger P."/>
            <person name="Mueller R.-W."/>
            <person name="Bruemmer F."/>
            <person name="Labrenz M."/>
            <person name="Spormann A.M."/>
            <person name="Op den Camp H."/>
            <person name="Overmann J."/>
            <person name="Amann R."/>
            <person name="Jetten M.S.M."/>
            <person name="Mascher T."/>
            <person name="Medema M.H."/>
            <person name="Devos D.P."/>
            <person name="Kaster A.-K."/>
            <person name="Ovreas L."/>
            <person name="Rohde M."/>
            <person name="Galperin M.Y."/>
            <person name="Jogler C."/>
        </authorList>
    </citation>
    <scope>NUCLEOTIDE SEQUENCE [LARGE SCALE GENOMIC DNA]</scope>
    <source>
        <strain evidence="3 4">Enr10</strain>
    </source>
</reference>
<dbReference type="Pfam" id="PF10145">
    <property type="entry name" value="PhageMin_Tail"/>
    <property type="match status" value="1"/>
</dbReference>
<accession>A0A517Q5A5</accession>
<feature type="compositionally biased region" description="Low complexity" evidence="1">
    <location>
        <begin position="590"/>
        <end position="601"/>
    </location>
</feature>
<dbReference type="Proteomes" id="UP000315647">
    <property type="component" value="Chromosome"/>
</dbReference>
<feature type="domain" description="Phage tail tape measure protein" evidence="2">
    <location>
        <begin position="120"/>
        <end position="323"/>
    </location>
</feature>
<dbReference type="RefSeq" id="WP_145448963.1">
    <property type="nucleotide sequence ID" value="NZ_CP037421.1"/>
</dbReference>
<organism evidence="3 4">
    <name type="scientific">Gimesia panareensis</name>
    <dbReference type="NCBI Taxonomy" id="2527978"/>
    <lineage>
        <taxon>Bacteria</taxon>
        <taxon>Pseudomonadati</taxon>
        <taxon>Planctomycetota</taxon>
        <taxon>Planctomycetia</taxon>
        <taxon>Planctomycetales</taxon>
        <taxon>Planctomycetaceae</taxon>
        <taxon>Gimesia</taxon>
    </lineage>
</organism>
<feature type="compositionally biased region" description="Pro residues" evidence="1">
    <location>
        <begin position="462"/>
        <end position="471"/>
    </location>
</feature>
<gene>
    <name evidence="3" type="ORF">Enr10x_21060</name>
</gene>
<protein>
    <submittedName>
        <fullName evidence="3">Phage-related minor tail protein</fullName>
    </submittedName>
</protein>
<feature type="region of interest" description="Disordered" evidence="1">
    <location>
        <begin position="578"/>
        <end position="622"/>
    </location>
</feature>
<keyword evidence="4" id="KW-1185">Reference proteome</keyword>
<name>A0A517Q5A5_9PLAN</name>
<evidence type="ECO:0000313" key="4">
    <source>
        <dbReference type="Proteomes" id="UP000315647"/>
    </source>
</evidence>
<feature type="region of interest" description="Disordered" evidence="1">
    <location>
        <begin position="446"/>
        <end position="477"/>
    </location>
</feature>
<evidence type="ECO:0000313" key="3">
    <source>
        <dbReference type="EMBL" id="QDT26796.1"/>
    </source>
</evidence>
<dbReference type="InterPro" id="IPR010090">
    <property type="entry name" value="Phage_tape_meas"/>
</dbReference>
<sequence>MTNKIQMDLSVRDAQMVAAWKRSTQSIAAFNKELDKIGQKQRRNRSQSNRFFKGMTTNLASMAAGYISVAGAAGLLINANRDIINQTDEVARKYDEIFRKFRVQSGLKGLEGDAARGRILDIAERQAFPSEQASNAATQLVSSGFSPAEASGGSLEEFLRILNASNVTGKEVDPTELAKAISSYLESQGLAKNEKNVAMVGRRVQALFKGTNLQLPDLAELATVSEIFNGLLTVEEQLGTFSTLVQSIPAAEAKTGFRNFVLRLNTVTDDQKTKVKALDQLGLKKEDVDFVGEDLGTILDRLAVGLDKLPKEKRAPVLNQIFGERTIAVAQSMINRRKTIEESYGIQDNVKGFLSDVDEATSGRNAAERRATVRLERRRFAQDKQDSLKVKELSELEEKEGVSPLRRDINEKGYYIARYLGAEPDTALNIINPLDWGSVSDAVDQSVETRAKPASEYGTGEAPPPAPPAPSPNTVTPQQLERLQKDVQEAGFEKVKKPADDNIPAAPVRGLRNLIYGDAPPRNTIPIPNWFSSKPKEQAPAPTSEDASFNPVANAAPAINPASTDQLTKALQENTAAIKAAQDNKKPAESQKPVQVKVSVSADTSTAPNGPRASAALARPAK</sequence>
<feature type="compositionally biased region" description="Low complexity" evidence="1">
    <location>
        <begin position="550"/>
        <end position="562"/>
    </location>
</feature>
<evidence type="ECO:0000256" key="1">
    <source>
        <dbReference type="SAM" id="MobiDB-lite"/>
    </source>
</evidence>
<proteinExistence type="predicted"/>
<dbReference type="EMBL" id="CP037421">
    <property type="protein sequence ID" value="QDT26796.1"/>
    <property type="molecule type" value="Genomic_DNA"/>
</dbReference>
<dbReference type="AlphaFoldDB" id="A0A517Q5A5"/>
<feature type="region of interest" description="Disordered" evidence="1">
    <location>
        <begin position="517"/>
        <end position="563"/>
    </location>
</feature>